<name>A0AAW0BB80_9AGAR</name>
<dbReference type="EMBL" id="JAYKXP010000145">
    <property type="protein sequence ID" value="KAK7022853.1"/>
    <property type="molecule type" value="Genomic_DNA"/>
</dbReference>
<feature type="compositionally biased region" description="Acidic residues" evidence="1">
    <location>
        <begin position="98"/>
        <end position="135"/>
    </location>
</feature>
<sequence length="197" mass="22911">MQQGDSESTWRFERIFPDPTEREIRNRKPIQLTIIRNKWVNSEEERRRARWGRISLLRGEKIDAETAELVEVYEELERRDLATWDRYCERLGIRNGEEVEDTDSEEEDTDTEDTGSEEEDTDTEQEDTQEEEEVECQLLKKRKRDEDDADRDTSRKRKRVPTPGVGRTISGASASVSIPQVDAMTEGHEGPVQGVNP</sequence>
<reference evidence="2 3" key="1">
    <citation type="submission" date="2024-01" db="EMBL/GenBank/DDBJ databases">
        <title>A draft genome for a cacao thread blight-causing isolate of Paramarasmius palmivorus.</title>
        <authorList>
            <person name="Baruah I.K."/>
            <person name="Bukari Y."/>
            <person name="Amoako-Attah I."/>
            <person name="Meinhardt L.W."/>
            <person name="Bailey B.A."/>
            <person name="Cohen S.P."/>
        </authorList>
    </citation>
    <scope>NUCLEOTIDE SEQUENCE [LARGE SCALE GENOMIC DNA]</scope>
    <source>
        <strain evidence="2 3">GH-12</strain>
    </source>
</reference>
<dbReference type="AlphaFoldDB" id="A0AAW0BB80"/>
<accession>A0AAW0BB80</accession>
<evidence type="ECO:0000313" key="3">
    <source>
        <dbReference type="Proteomes" id="UP001383192"/>
    </source>
</evidence>
<evidence type="ECO:0000313" key="2">
    <source>
        <dbReference type="EMBL" id="KAK7022853.1"/>
    </source>
</evidence>
<comment type="caution">
    <text evidence="2">The sequence shown here is derived from an EMBL/GenBank/DDBJ whole genome shotgun (WGS) entry which is preliminary data.</text>
</comment>
<proteinExistence type="predicted"/>
<evidence type="ECO:0000256" key="1">
    <source>
        <dbReference type="SAM" id="MobiDB-lite"/>
    </source>
</evidence>
<feature type="region of interest" description="Disordered" evidence="1">
    <location>
        <begin position="94"/>
        <end position="197"/>
    </location>
</feature>
<protein>
    <submittedName>
        <fullName evidence="2">Uncharacterized protein</fullName>
    </submittedName>
</protein>
<dbReference type="Proteomes" id="UP001383192">
    <property type="component" value="Unassembled WGS sequence"/>
</dbReference>
<gene>
    <name evidence="2" type="ORF">VNI00_016899</name>
</gene>
<organism evidence="2 3">
    <name type="scientific">Paramarasmius palmivorus</name>
    <dbReference type="NCBI Taxonomy" id="297713"/>
    <lineage>
        <taxon>Eukaryota</taxon>
        <taxon>Fungi</taxon>
        <taxon>Dikarya</taxon>
        <taxon>Basidiomycota</taxon>
        <taxon>Agaricomycotina</taxon>
        <taxon>Agaricomycetes</taxon>
        <taxon>Agaricomycetidae</taxon>
        <taxon>Agaricales</taxon>
        <taxon>Marasmiineae</taxon>
        <taxon>Marasmiaceae</taxon>
        <taxon>Paramarasmius</taxon>
    </lineage>
</organism>
<keyword evidence="3" id="KW-1185">Reference proteome</keyword>